<evidence type="ECO:0000313" key="1">
    <source>
        <dbReference type="EMBL" id="KAJ7318895.1"/>
    </source>
</evidence>
<dbReference type="AlphaFoldDB" id="A0A9W9YAE9"/>
<sequence>MEGSSRQITEWTVDDVSKIIREQYNDEVATKFEEQRIDGKALKHLAKDGNETQFASCGLTTVGDQMRLKEIASEIPLVIGRHRKKPTKAEIKSLTDLNQRIYKAKRKAVTNAALEQWPGNDLPVFKNDKAATEELETLVSTLEETCSFEPAGFNKEGIKQHVLDVLNERRRRIRKGHDYTQVSSFIFTNSVIKTHTQGIYIKY</sequence>
<dbReference type="OrthoDB" id="5988409at2759"/>
<proteinExistence type="predicted"/>
<organism evidence="1 2">
    <name type="scientific">Desmophyllum pertusum</name>
    <dbReference type="NCBI Taxonomy" id="174260"/>
    <lineage>
        <taxon>Eukaryota</taxon>
        <taxon>Metazoa</taxon>
        <taxon>Cnidaria</taxon>
        <taxon>Anthozoa</taxon>
        <taxon>Hexacorallia</taxon>
        <taxon>Scleractinia</taxon>
        <taxon>Caryophylliina</taxon>
        <taxon>Caryophylliidae</taxon>
        <taxon>Desmophyllum</taxon>
    </lineage>
</organism>
<keyword evidence="2" id="KW-1185">Reference proteome</keyword>
<dbReference type="SUPFAM" id="SSF47769">
    <property type="entry name" value="SAM/Pointed domain"/>
    <property type="match status" value="1"/>
</dbReference>
<evidence type="ECO:0008006" key="3">
    <source>
        <dbReference type="Google" id="ProtNLM"/>
    </source>
</evidence>
<dbReference type="EMBL" id="MU827844">
    <property type="protein sequence ID" value="KAJ7318895.1"/>
    <property type="molecule type" value="Genomic_DNA"/>
</dbReference>
<dbReference type="Proteomes" id="UP001163046">
    <property type="component" value="Unassembled WGS sequence"/>
</dbReference>
<protein>
    <recommendedName>
        <fullName evidence="3">SAM domain-containing protein</fullName>
    </recommendedName>
</protein>
<comment type="caution">
    <text evidence="1">The sequence shown here is derived from an EMBL/GenBank/DDBJ whole genome shotgun (WGS) entry which is preliminary data.</text>
</comment>
<reference evidence="1" key="1">
    <citation type="submission" date="2023-01" db="EMBL/GenBank/DDBJ databases">
        <title>Genome assembly of the deep-sea coral Lophelia pertusa.</title>
        <authorList>
            <person name="Herrera S."/>
            <person name="Cordes E."/>
        </authorList>
    </citation>
    <scope>NUCLEOTIDE SEQUENCE</scope>
    <source>
        <strain evidence="1">USNM1676648</strain>
        <tissue evidence="1">Polyp</tissue>
    </source>
</reference>
<evidence type="ECO:0000313" key="2">
    <source>
        <dbReference type="Proteomes" id="UP001163046"/>
    </source>
</evidence>
<name>A0A9W9YAE9_9CNID</name>
<dbReference type="InterPro" id="IPR013761">
    <property type="entry name" value="SAM/pointed_sf"/>
</dbReference>
<accession>A0A9W9YAE9</accession>
<dbReference type="Gene3D" id="1.10.150.50">
    <property type="entry name" value="Transcription Factor, Ets-1"/>
    <property type="match status" value="1"/>
</dbReference>
<gene>
    <name evidence="1" type="ORF">OS493_037122</name>
</gene>